<dbReference type="GO" id="GO:0005524">
    <property type="term" value="F:ATP binding"/>
    <property type="evidence" value="ECO:0007669"/>
    <property type="project" value="UniProtKB-UniRule"/>
</dbReference>
<keyword evidence="7 8" id="KW-0030">Aminoacyl-tRNA synthetase</keyword>
<dbReference type="AlphaFoldDB" id="A0A1G7I6F8"/>
<dbReference type="InterPro" id="IPR020058">
    <property type="entry name" value="Glu/Gln-tRNA-synth_Ib_cat-dom"/>
</dbReference>
<dbReference type="GO" id="GO:0006424">
    <property type="term" value="P:glutamyl-tRNA aminoacylation"/>
    <property type="evidence" value="ECO:0007669"/>
    <property type="project" value="UniProtKB-UniRule"/>
</dbReference>
<evidence type="ECO:0000256" key="6">
    <source>
        <dbReference type="ARBA" id="ARBA00022917"/>
    </source>
</evidence>
<dbReference type="EMBL" id="FNBN01000001">
    <property type="protein sequence ID" value="SDF08320.1"/>
    <property type="molecule type" value="Genomic_DNA"/>
</dbReference>
<dbReference type="InterPro" id="IPR045462">
    <property type="entry name" value="aa-tRNA-synth_I_cd-bd"/>
</dbReference>
<feature type="domain" description="Glutamyl/glutaminyl-tRNA synthetase class Ib catalytic" evidence="9">
    <location>
        <begin position="5"/>
        <end position="350"/>
    </location>
</feature>
<evidence type="ECO:0000256" key="2">
    <source>
        <dbReference type="ARBA" id="ARBA00022490"/>
    </source>
</evidence>
<dbReference type="Proteomes" id="UP000199045">
    <property type="component" value="Unassembled WGS sequence"/>
</dbReference>
<evidence type="ECO:0000313" key="11">
    <source>
        <dbReference type="EMBL" id="SDF08320.1"/>
    </source>
</evidence>
<dbReference type="SUPFAM" id="SSF52374">
    <property type="entry name" value="Nucleotidylyl transferase"/>
    <property type="match status" value="1"/>
</dbReference>
<evidence type="ECO:0000256" key="8">
    <source>
        <dbReference type="HAMAP-Rule" id="MF_00022"/>
    </source>
</evidence>
<dbReference type="Gene3D" id="3.40.50.620">
    <property type="entry name" value="HUPs"/>
    <property type="match status" value="1"/>
</dbReference>
<keyword evidence="6 8" id="KW-0648">Protein biosynthesis</keyword>
<dbReference type="InterPro" id="IPR008925">
    <property type="entry name" value="aa_tRNA-synth_I_cd-bd_sf"/>
</dbReference>
<accession>A0A1G7I6F8</accession>
<comment type="catalytic activity">
    <reaction evidence="8">
        <text>tRNA(Glu) + L-glutamate + ATP = L-glutamyl-tRNA(Glu) + AMP + diphosphate</text>
        <dbReference type="Rhea" id="RHEA:23540"/>
        <dbReference type="Rhea" id="RHEA-COMP:9663"/>
        <dbReference type="Rhea" id="RHEA-COMP:9680"/>
        <dbReference type="ChEBI" id="CHEBI:29985"/>
        <dbReference type="ChEBI" id="CHEBI:30616"/>
        <dbReference type="ChEBI" id="CHEBI:33019"/>
        <dbReference type="ChEBI" id="CHEBI:78442"/>
        <dbReference type="ChEBI" id="CHEBI:78520"/>
        <dbReference type="ChEBI" id="CHEBI:456215"/>
        <dbReference type="EC" id="6.1.1.17"/>
    </reaction>
</comment>
<evidence type="ECO:0000259" key="9">
    <source>
        <dbReference type="Pfam" id="PF00749"/>
    </source>
</evidence>
<dbReference type="GO" id="GO:0005829">
    <property type="term" value="C:cytosol"/>
    <property type="evidence" value="ECO:0007669"/>
    <property type="project" value="TreeGrafter"/>
</dbReference>
<dbReference type="PRINTS" id="PR00987">
    <property type="entry name" value="TRNASYNTHGLU"/>
</dbReference>
<keyword evidence="4 8" id="KW-0547">Nucleotide-binding</keyword>
<evidence type="ECO:0000256" key="3">
    <source>
        <dbReference type="ARBA" id="ARBA00022598"/>
    </source>
</evidence>
<dbReference type="GO" id="GO:0000049">
    <property type="term" value="F:tRNA binding"/>
    <property type="evidence" value="ECO:0007669"/>
    <property type="project" value="InterPro"/>
</dbReference>
<feature type="short sequence motif" description="'HIGH' region" evidence="8">
    <location>
        <begin position="12"/>
        <end position="22"/>
    </location>
</feature>
<comment type="caution">
    <text evidence="8">Lacks conserved residue(s) required for the propagation of feature annotation.</text>
</comment>
<dbReference type="InterPro" id="IPR014729">
    <property type="entry name" value="Rossmann-like_a/b/a_fold"/>
</dbReference>
<dbReference type="OrthoDB" id="9807503at2"/>
<keyword evidence="2 8" id="KW-0963">Cytoplasm</keyword>
<dbReference type="InterPro" id="IPR000924">
    <property type="entry name" value="Glu/Gln-tRNA-synth"/>
</dbReference>
<gene>
    <name evidence="8" type="primary">gltX</name>
    <name evidence="11" type="ORF">SAMN04488121_101736</name>
</gene>
<organism evidence="11 12">
    <name type="scientific">Chitinophaga filiformis</name>
    <name type="common">Myxococcus filiformis</name>
    <name type="synonym">Flexibacter filiformis</name>
    <dbReference type="NCBI Taxonomy" id="104663"/>
    <lineage>
        <taxon>Bacteria</taxon>
        <taxon>Pseudomonadati</taxon>
        <taxon>Bacteroidota</taxon>
        <taxon>Chitinophagia</taxon>
        <taxon>Chitinophagales</taxon>
        <taxon>Chitinophagaceae</taxon>
        <taxon>Chitinophaga</taxon>
    </lineage>
</organism>
<reference evidence="11 12" key="1">
    <citation type="submission" date="2016-10" db="EMBL/GenBank/DDBJ databases">
        <authorList>
            <person name="de Groot N.N."/>
        </authorList>
    </citation>
    <scope>NUCLEOTIDE SEQUENCE [LARGE SCALE GENOMIC DNA]</scope>
    <source>
        <strain evidence="11 12">DSM 527</strain>
    </source>
</reference>
<dbReference type="STRING" id="104663.SAMN04488121_101736"/>
<dbReference type="CDD" id="cd00808">
    <property type="entry name" value="GluRS_core"/>
    <property type="match status" value="1"/>
</dbReference>
<name>A0A1G7I6F8_CHIFI</name>
<dbReference type="HAMAP" id="MF_00022">
    <property type="entry name" value="Glu_tRNA_synth_type1"/>
    <property type="match status" value="1"/>
</dbReference>
<evidence type="ECO:0000313" key="12">
    <source>
        <dbReference type="Proteomes" id="UP000199045"/>
    </source>
</evidence>
<dbReference type="Pfam" id="PF00749">
    <property type="entry name" value="tRNA-synt_1c"/>
    <property type="match status" value="1"/>
</dbReference>
<dbReference type="RefSeq" id="WP_089828860.1">
    <property type="nucleotide sequence ID" value="NZ_FNBN01000001.1"/>
</dbReference>
<comment type="function">
    <text evidence="8">Catalyzes the attachment of glutamate to tRNA(Glu) in a two-step reaction: glutamate is first activated by ATP to form Glu-AMP and then transferred to the acceptor end of tRNA(Glu).</text>
</comment>
<evidence type="ECO:0000256" key="4">
    <source>
        <dbReference type="ARBA" id="ARBA00022741"/>
    </source>
</evidence>
<feature type="domain" description="Aminoacyl-tRNA synthetase class I anticodon-binding" evidence="10">
    <location>
        <begin position="364"/>
        <end position="504"/>
    </location>
</feature>
<proteinExistence type="inferred from homology"/>
<evidence type="ECO:0000256" key="7">
    <source>
        <dbReference type="ARBA" id="ARBA00023146"/>
    </source>
</evidence>
<dbReference type="InterPro" id="IPR020751">
    <property type="entry name" value="aa-tRNA-synth_I_codon-bd_sub2"/>
</dbReference>
<keyword evidence="5 8" id="KW-0067">ATP-binding</keyword>
<dbReference type="PANTHER" id="PTHR43311:SF2">
    <property type="entry name" value="GLUTAMATE--TRNA LIGASE, MITOCHONDRIAL-RELATED"/>
    <property type="match status" value="1"/>
</dbReference>
<comment type="similarity">
    <text evidence="1 8">Belongs to the class-I aminoacyl-tRNA synthetase family. Glutamate--tRNA ligase type 1 subfamily.</text>
</comment>
<dbReference type="InterPro" id="IPR033910">
    <property type="entry name" value="GluRS_core"/>
</dbReference>
<evidence type="ECO:0000256" key="1">
    <source>
        <dbReference type="ARBA" id="ARBA00007894"/>
    </source>
</evidence>
<protein>
    <recommendedName>
        <fullName evidence="8">Glutamate--tRNA ligase</fullName>
        <ecNumber evidence="8">6.1.1.17</ecNumber>
    </recommendedName>
    <alternativeName>
        <fullName evidence="8">Glutamyl-tRNA synthetase</fullName>
        <shortName evidence="8">GluRS</shortName>
    </alternativeName>
</protein>
<dbReference type="InterPro" id="IPR001412">
    <property type="entry name" value="aa-tRNA-synth_I_CS"/>
</dbReference>
<dbReference type="EC" id="6.1.1.17" evidence="8"/>
<feature type="binding site" evidence="8">
    <location>
        <position position="267"/>
    </location>
    <ligand>
        <name>ATP</name>
        <dbReference type="ChEBI" id="CHEBI:30616"/>
    </ligand>
</feature>
<dbReference type="Gene3D" id="1.10.10.350">
    <property type="match status" value="1"/>
</dbReference>
<dbReference type="SUPFAM" id="SSF48163">
    <property type="entry name" value="An anticodon-binding domain of class I aminoacyl-tRNA synthetases"/>
    <property type="match status" value="1"/>
</dbReference>
<dbReference type="FunFam" id="3.40.50.620:FF:000127">
    <property type="entry name" value="Glutamate--tRNA ligase"/>
    <property type="match status" value="1"/>
</dbReference>
<dbReference type="NCBIfam" id="TIGR00464">
    <property type="entry name" value="gltX_bact"/>
    <property type="match status" value="1"/>
</dbReference>
<dbReference type="PANTHER" id="PTHR43311">
    <property type="entry name" value="GLUTAMATE--TRNA LIGASE"/>
    <property type="match status" value="1"/>
</dbReference>
<dbReference type="InterPro" id="IPR049940">
    <property type="entry name" value="GluQ/Sye"/>
</dbReference>
<sequence>MQQQKVRVRFAPSPTGGLHLGGVRTVLFNYLFAKQHNGEFVLRIEDTDQTRYVPGAEEYIIECLRWCGLNPDEGPHVGGPYAPYRQSERKAQYRQYAEQLVKEGYAYYAFDTPEELEEMRNKLKTAENPSPQYNAAARQQMRNSISLSAEETASLLEKGTPHVIRIKMPQNEEVGFTDMIRGHVQFNTSTVDDKVLLKADGMPTYHLAVVVDDYLMKITHAFRGEEWLPSAPVHLLLWKYLGWEAQMPNWAHLPLILKPDGNGKLSKRDGDRLGFPVYAMNWADPKSNELTKGFRELGFLPEAFVNMLAMIGWNDGSGQEIFTIEELIQRFSLDRVHKAGAKFDFEKAKWFNHQYLLHADNDRLATLFEPVLKEKNINASPEFVAKIAGLVKERCNFVNDIWEHAFFFFQQPESYDIAAVKPKWNDDKTQFFRNWAAVVEDHAVFTAASLEESFKTLAASMNIKPGELQLPFRIMLCGGKFGPPVFNIAEVLGKHETIARIVKGLDAINA</sequence>
<comment type="subcellular location">
    <subcellularLocation>
        <location evidence="8">Cytoplasm</location>
    </subcellularLocation>
</comment>
<evidence type="ECO:0000256" key="5">
    <source>
        <dbReference type="ARBA" id="ARBA00022840"/>
    </source>
</evidence>
<feature type="short sequence motif" description="'KMSKS' region" evidence="8">
    <location>
        <begin position="264"/>
        <end position="268"/>
    </location>
</feature>
<dbReference type="GO" id="GO:0004818">
    <property type="term" value="F:glutamate-tRNA ligase activity"/>
    <property type="evidence" value="ECO:0007669"/>
    <property type="project" value="UniProtKB-UniRule"/>
</dbReference>
<dbReference type="PROSITE" id="PS00178">
    <property type="entry name" value="AA_TRNA_LIGASE_I"/>
    <property type="match status" value="1"/>
</dbReference>
<dbReference type="InterPro" id="IPR004527">
    <property type="entry name" value="Glu-tRNA-ligase_bac/mito"/>
</dbReference>
<comment type="subunit">
    <text evidence="8">Monomer.</text>
</comment>
<dbReference type="Pfam" id="PF19269">
    <property type="entry name" value="Anticodon_2"/>
    <property type="match status" value="1"/>
</dbReference>
<evidence type="ECO:0000259" key="10">
    <source>
        <dbReference type="Pfam" id="PF19269"/>
    </source>
</evidence>
<dbReference type="GO" id="GO:0008270">
    <property type="term" value="F:zinc ion binding"/>
    <property type="evidence" value="ECO:0007669"/>
    <property type="project" value="InterPro"/>
</dbReference>
<keyword evidence="3 8" id="KW-0436">Ligase</keyword>